<dbReference type="PANTHER" id="PTHR16461">
    <property type="entry name" value="TOLL-INTERACTING PROTEIN"/>
    <property type="match status" value="1"/>
</dbReference>
<dbReference type="PANTHER" id="PTHR16461:SF5">
    <property type="entry name" value="TOLL-INTERACTING PROTEIN"/>
    <property type="match status" value="1"/>
</dbReference>
<evidence type="ECO:0000313" key="3">
    <source>
        <dbReference type="EMBL" id="EIW85489.1"/>
    </source>
</evidence>
<dbReference type="PROSITE" id="PS51140">
    <property type="entry name" value="CUE"/>
    <property type="match status" value="1"/>
</dbReference>
<dbReference type="Pfam" id="PF02845">
    <property type="entry name" value="CUE"/>
    <property type="match status" value="1"/>
</dbReference>
<feature type="domain" description="CUE" evidence="2">
    <location>
        <begin position="92"/>
        <end position="135"/>
    </location>
</feature>
<name>A0A5M3N284_CONPW</name>
<feature type="compositionally biased region" description="Basic and acidic residues" evidence="1">
    <location>
        <begin position="1"/>
        <end position="10"/>
    </location>
</feature>
<feature type="compositionally biased region" description="Low complexity" evidence="1">
    <location>
        <begin position="379"/>
        <end position="389"/>
    </location>
</feature>
<dbReference type="KEGG" id="cput:CONPUDRAFT_142032"/>
<feature type="compositionally biased region" description="Low complexity" evidence="1">
    <location>
        <begin position="358"/>
        <end position="368"/>
    </location>
</feature>
<dbReference type="EMBL" id="JH711574">
    <property type="protein sequence ID" value="EIW85489.1"/>
    <property type="molecule type" value="Genomic_DNA"/>
</dbReference>
<keyword evidence="4" id="KW-1185">Reference proteome</keyword>
<evidence type="ECO:0000313" key="4">
    <source>
        <dbReference type="Proteomes" id="UP000053558"/>
    </source>
</evidence>
<dbReference type="GO" id="GO:0043130">
    <property type="term" value="F:ubiquitin binding"/>
    <property type="evidence" value="ECO:0007669"/>
    <property type="project" value="InterPro"/>
</dbReference>
<feature type="region of interest" description="Disordered" evidence="1">
    <location>
        <begin position="134"/>
        <end position="156"/>
    </location>
</feature>
<dbReference type="Gene3D" id="1.10.8.10">
    <property type="entry name" value="DNA helicase RuvA subunit, C-terminal domain"/>
    <property type="match status" value="1"/>
</dbReference>
<feature type="region of interest" description="Disordered" evidence="1">
    <location>
        <begin position="169"/>
        <end position="477"/>
    </location>
</feature>
<reference evidence="4" key="1">
    <citation type="journal article" date="2012" name="Science">
        <title>The Paleozoic origin of enzymatic lignin decomposition reconstructed from 31 fungal genomes.</title>
        <authorList>
            <person name="Floudas D."/>
            <person name="Binder M."/>
            <person name="Riley R."/>
            <person name="Barry K."/>
            <person name="Blanchette R.A."/>
            <person name="Henrissat B."/>
            <person name="Martinez A.T."/>
            <person name="Otillar R."/>
            <person name="Spatafora J.W."/>
            <person name="Yadav J.S."/>
            <person name="Aerts A."/>
            <person name="Benoit I."/>
            <person name="Boyd A."/>
            <person name="Carlson A."/>
            <person name="Copeland A."/>
            <person name="Coutinho P.M."/>
            <person name="de Vries R.P."/>
            <person name="Ferreira P."/>
            <person name="Findley K."/>
            <person name="Foster B."/>
            <person name="Gaskell J."/>
            <person name="Glotzer D."/>
            <person name="Gorecki P."/>
            <person name="Heitman J."/>
            <person name="Hesse C."/>
            <person name="Hori C."/>
            <person name="Igarashi K."/>
            <person name="Jurgens J.A."/>
            <person name="Kallen N."/>
            <person name="Kersten P."/>
            <person name="Kohler A."/>
            <person name="Kuees U."/>
            <person name="Kumar T.K.A."/>
            <person name="Kuo A."/>
            <person name="LaButti K."/>
            <person name="Larrondo L.F."/>
            <person name="Lindquist E."/>
            <person name="Ling A."/>
            <person name="Lombard V."/>
            <person name="Lucas S."/>
            <person name="Lundell T."/>
            <person name="Martin R."/>
            <person name="McLaughlin D.J."/>
            <person name="Morgenstern I."/>
            <person name="Morin E."/>
            <person name="Murat C."/>
            <person name="Nagy L.G."/>
            <person name="Nolan M."/>
            <person name="Ohm R.A."/>
            <person name="Patyshakuliyeva A."/>
            <person name="Rokas A."/>
            <person name="Ruiz-Duenas F.J."/>
            <person name="Sabat G."/>
            <person name="Salamov A."/>
            <person name="Samejima M."/>
            <person name="Schmutz J."/>
            <person name="Slot J.C."/>
            <person name="St John F."/>
            <person name="Stenlid J."/>
            <person name="Sun H."/>
            <person name="Sun S."/>
            <person name="Syed K."/>
            <person name="Tsang A."/>
            <person name="Wiebenga A."/>
            <person name="Young D."/>
            <person name="Pisabarro A."/>
            <person name="Eastwood D.C."/>
            <person name="Martin F."/>
            <person name="Cullen D."/>
            <person name="Grigoriev I.V."/>
            <person name="Hibbett D.S."/>
        </authorList>
    </citation>
    <scope>NUCLEOTIDE SEQUENCE [LARGE SCALE GENOMIC DNA]</scope>
    <source>
        <strain evidence="4">RWD-64-598 SS2</strain>
    </source>
</reference>
<dbReference type="OMA" id="PLAYQPY"/>
<evidence type="ECO:0000259" key="2">
    <source>
        <dbReference type="PROSITE" id="PS51140"/>
    </source>
</evidence>
<dbReference type="GO" id="GO:0006511">
    <property type="term" value="P:ubiquitin-dependent protein catabolic process"/>
    <property type="evidence" value="ECO:0007669"/>
    <property type="project" value="TreeGrafter"/>
</dbReference>
<dbReference type="SUPFAM" id="SSF46934">
    <property type="entry name" value="UBA-like"/>
    <property type="match status" value="1"/>
</dbReference>
<dbReference type="GO" id="GO:0005737">
    <property type="term" value="C:cytoplasm"/>
    <property type="evidence" value="ECO:0007669"/>
    <property type="project" value="TreeGrafter"/>
</dbReference>
<dbReference type="CDD" id="cd14279">
    <property type="entry name" value="CUE"/>
    <property type="match status" value="1"/>
</dbReference>
<feature type="region of interest" description="Disordered" evidence="1">
    <location>
        <begin position="1"/>
        <end position="94"/>
    </location>
</feature>
<dbReference type="InterPro" id="IPR003892">
    <property type="entry name" value="CUE"/>
</dbReference>
<comment type="caution">
    <text evidence="3">The sequence shown here is derived from an EMBL/GenBank/DDBJ whole genome shotgun (WGS) entry which is preliminary data.</text>
</comment>
<proteinExistence type="predicted"/>
<feature type="compositionally biased region" description="Polar residues" evidence="1">
    <location>
        <begin position="71"/>
        <end position="82"/>
    </location>
</feature>
<feature type="compositionally biased region" description="Polar residues" evidence="1">
    <location>
        <begin position="49"/>
        <end position="62"/>
    </location>
</feature>
<feature type="compositionally biased region" description="Low complexity" evidence="1">
    <location>
        <begin position="308"/>
        <end position="317"/>
    </location>
</feature>
<organism evidence="3 4">
    <name type="scientific">Coniophora puteana (strain RWD-64-598)</name>
    <name type="common">Brown rot fungus</name>
    <dbReference type="NCBI Taxonomy" id="741705"/>
    <lineage>
        <taxon>Eukaryota</taxon>
        <taxon>Fungi</taxon>
        <taxon>Dikarya</taxon>
        <taxon>Basidiomycota</taxon>
        <taxon>Agaricomycotina</taxon>
        <taxon>Agaricomycetes</taxon>
        <taxon>Agaricomycetidae</taxon>
        <taxon>Boletales</taxon>
        <taxon>Coniophorineae</taxon>
        <taxon>Coniophoraceae</taxon>
        <taxon>Coniophora</taxon>
    </lineage>
</organism>
<feature type="compositionally biased region" description="Low complexity" evidence="1">
    <location>
        <begin position="259"/>
        <end position="276"/>
    </location>
</feature>
<gene>
    <name evidence="3" type="ORF">CONPUDRAFT_142032</name>
</gene>
<protein>
    <recommendedName>
        <fullName evidence="2">CUE domain-containing protein</fullName>
    </recommendedName>
</protein>
<dbReference type="RefSeq" id="XP_007764959.1">
    <property type="nucleotide sequence ID" value="XM_007766769.1"/>
</dbReference>
<dbReference type="OrthoDB" id="9942608at2759"/>
<dbReference type="GO" id="GO:0031624">
    <property type="term" value="F:ubiquitin conjugating enzyme binding"/>
    <property type="evidence" value="ECO:0007669"/>
    <property type="project" value="TreeGrafter"/>
</dbReference>
<evidence type="ECO:0000256" key="1">
    <source>
        <dbReference type="SAM" id="MobiDB-lite"/>
    </source>
</evidence>
<dbReference type="SMART" id="SM00546">
    <property type="entry name" value="CUE"/>
    <property type="match status" value="1"/>
</dbReference>
<feature type="compositionally biased region" description="Polar residues" evidence="1">
    <location>
        <begin position="281"/>
        <end position="299"/>
    </location>
</feature>
<dbReference type="AlphaFoldDB" id="A0A5M3N284"/>
<sequence>MAETHPHDTHLPSITGAASSDSPPATPDEIQLFGPESSSTTPPPAFKSQEPTPQNTLMQPTATVHEPSPERPTSLSGASPSPQEGVVEEQIAPDPRVAPLKAMFPDMDDSILLSVLESVGGNQDQAIDVLLGMSDPDYVPQQHPQQQPEPPMSQTDLDEQLARRLMLEEQEAAARHYQQAQQRRDPQRRSTNIGTTGGYAEGWYGQDNQNQGQGQGQRDTVAEFQEAANKIAESGKRTFNSIVSKVRSKMQEYNEGRTSPGQPSNQQHGQGQQSAPYYAPQTVTQADWSAGQPRTNTYGQPVAASGWQPQPQSQQPQNNATNAGGGRWQYDSTSAPAAPGGRGYDVDDDPEESLYQDAAAPAVPPHAGSGSGSPPPPAGSGATPAARSSIGANPGFSTPRTSVEGGGGGVPRPPSTGAGSPGSIDPSKLGILPKRPVSLLRTASPPAANTAVVAPPPHRGASDDELEYAENPFEDRG</sequence>
<accession>A0A5M3N284</accession>
<dbReference type="Proteomes" id="UP000053558">
    <property type="component" value="Unassembled WGS sequence"/>
</dbReference>
<dbReference type="GeneID" id="19201691"/>
<dbReference type="InterPro" id="IPR009060">
    <property type="entry name" value="UBA-like_sf"/>
</dbReference>
<feature type="compositionally biased region" description="Low complexity" evidence="1">
    <location>
        <begin position="442"/>
        <end position="453"/>
    </location>
</feature>